<dbReference type="AlphaFoldDB" id="A0A0H4VJ29"/>
<organism evidence="2 3">
    <name type="scientific">Rufibacter radiotolerans</name>
    <dbReference type="NCBI Taxonomy" id="1379910"/>
    <lineage>
        <taxon>Bacteria</taxon>
        <taxon>Pseudomonadati</taxon>
        <taxon>Bacteroidota</taxon>
        <taxon>Cytophagia</taxon>
        <taxon>Cytophagales</taxon>
        <taxon>Hymenobacteraceae</taxon>
        <taxon>Rufibacter</taxon>
    </lineage>
</organism>
<keyword evidence="3" id="KW-1185">Reference proteome</keyword>
<name>A0A0H4VJ29_9BACT</name>
<evidence type="ECO:0000313" key="2">
    <source>
        <dbReference type="EMBL" id="AKQ45820.1"/>
    </source>
</evidence>
<dbReference type="Pfam" id="PF01965">
    <property type="entry name" value="DJ-1_PfpI"/>
    <property type="match status" value="1"/>
</dbReference>
<accession>A0A0H4VJ29</accession>
<dbReference type="InterPro" id="IPR052158">
    <property type="entry name" value="INH-QAR"/>
</dbReference>
<dbReference type="STRING" id="1379910.TH63_09470"/>
<dbReference type="KEGG" id="ruf:TH63_09470"/>
<dbReference type="Proteomes" id="UP000036458">
    <property type="component" value="Chromosome"/>
</dbReference>
<dbReference type="Gene3D" id="3.40.50.880">
    <property type="match status" value="1"/>
</dbReference>
<feature type="domain" description="DJ-1/PfpI" evidence="1">
    <location>
        <begin position="27"/>
        <end position="195"/>
    </location>
</feature>
<evidence type="ECO:0000313" key="3">
    <source>
        <dbReference type="Proteomes" id="UP000036458"/>
    </source>
</evidence>
<reference evidence="2 3" key="1">
    <citation type="submission" date="2015-01" db="EMBL/GenBank/DDBJ databases">
        <title>Rufibacter sp./DG31D/ whole genome sequencing.</title>
        <authorList>
            <person name="Kim M.K."/>
            <person name="Srinivasan S."/>
            <person name="Lee J.-J."/>
        </authorList>
    </citation>
    <scope>NUCLEOTIDE SEQUENCE [LARGE SCALE GENOMIC DNA]</scope>
    <source>
        <strain evidence="2 3">DG31D</strain>
    </source>
</reference>
<dbReference type="InterPro" id="IPR029062">
    <property type="entry name" value="Class_I_gatase-like"/>
</dbReference>
<dbReference type="PANTHER" id="PTHR43130:SF3">
    <property type="entry name" value="HTH-TYPE TRANSCRIPTIONAL REGULATOR RV1931C"/>
    <property type="match status" value="1"/>
</dbReference>
<gene>
    <name evidence="2" type="ORF">TH63_09470</name>
</gene>
<sequence>MAQGLKVYRGKDNLNWPSPAFYKGEKTVFVIASNEGTEMFDLMAPFYLFNATGQANVYVVSEEKAPVLLVNSLFILPHYSFREIDSLGIQPDVIVVPNLTVHLKSPPRPSTVAWVRKQYTGKNILLAICDGAATAAATGLYDGLPITTHSSDWGKLEKLYPRGDWKKGLSYTRSGNLYSTAGVSNATEGSLAVIEAMFGQETMLKVMREVRYPHAEVKTGHANETVSAAAIATIVKKVLFKHDRDLGVLLQEGADEFELGSVLDTYSRTFPASLNTFALDGGSVSSKFGLTLLPTGNLQVGRLDELHILRPETFPGEAACPIEYRELVEYGETPKYPFEVCLDRIGSLYGHGFRKAVKLTLDYN</sequence>
<proteinExistence type="predicted"/>
<protein>
    <recommendedName>
        <fullName evidence="1">DJ-1/PfpI domain-containing protein</fullName>
    </recommendedName>
</protein>
<dbReference type="PANTHER" id="PTHR43130">
    <property type="entry name" value="ARAC-FAMILY TRANSCRIPTIONAL REGULATOR"/>
    <property type="match status" value="1"/>
</dbReference>
<dbReference type="EMBL" id="CP010777">
    <property type="protein sequence ID" value="AKQ45820.1"/>
    <property type="molecule type" value="Genomic_DNA"/>
</dbReference>
<dbReference type="InterPro" id="IPR002818">
    <property type="entry name" value="DJ-1/PfpI"/>
</dbReference>
<dbReference type="SUPFAM" id="SSF52317">
    <property type="entry name" value="Class I glutamine amidotransferase-like"/>
    <property type="match status" value="1"/>
</dbReference>
<dbReference type="PATRIC" id="fig|1379910.4.peg.2056"/>
<evidence type="ECO:0000259" key="1">
    <source>
        <dbReference type="Pfam" id="PF01965"/>
    </source>
</evidence>